<dbReference type="PANTHER" id="PTHR30146:SF138">
    <property type="entry name" value="TRANSCRIPTIONAL REGULATORY PROTEIN"/>
    <property type="match status" value="1"/>
</dbReference>
<dbReference type="Gene3D" id="1.10.260.40">
    <property type="entry name" value="lambda repressor-like DNA-binding domains"/>
    <property type="match status" value="1"/>
</dbReference>
<dbReference type="PROSITE" id="PS50932">
    <property type="entry name" value="HTH_LACI_2"/>
    <property type="match status" value="1"/>
</dbReference>
<dbReference type="CDD" id="cd06279">
    <property type="entry name" value="PBP1_LacI-like"/>
    <property type="match status" value="1"/>
</dbReference>
<gene>
    <name evidence="5" type="ORF">QRT04_07255</name>
</gene>
<evidence type="ECO:0000256" key="1">
    <source>
        <dbReference type="ARBA" id="ARBA00023015"/>
    </source>
</evidence>
<dbReference type="Pfam" id="PF13377">
    <property type="entry name" value="Peripla_BP_3"/>
    <property type="match status" value="1"/>
</dbReference>
<dbReference type="InterPro" id="IPR046335">
    <property type="entry name" value="LacI/GalR-like_sensor"/>
</dbReference>
<keyword evidence="6" id="KW-1185">Reference proteome</keyword>
<evidence type="ECO:0000259" key="4">
    <source>
        <dbReference type="PROSITE" id="PS50932"/>
    </source>
</evidence>
<dbReference type="EMBL" id="JAUCGQ010000001">
    <property type="protein sequence ID" value="MDM7854723.1"/>
    <property type="molecule type" value="Genomic_DNA"/>
</dbReference>
<dbReference type="Proteomes" id="UP001529338">
    <property type="component" value="Unassembled WGS sequence"/>
</dbReference>
<sequence length="388" mass="40487">MSQDVAVATAGDAYPDLHGASDRAGQGDVVARVTLQTVADKVGVSRMTVSNAFSRPDQLSAELRRKILAAADELGYVGPDPAARALARGSAGTIGVVFTESVGEAFRDPIAASFLGAVATELGGTGRGMTLLPSTGAGGTIPARDIAMDGALLYACTADSQALDWLQRRRLPLVFVDQAPVEGASSVLLDDRAGSAEAARHLLELGHRRVGLLVTAWGSLRPGDSARIAPDAATAGDGYVSRERVDGWMSELGPAGAEVLAAEMYDNTERYAEPAARLLLDRPDRPTAILCFSDLVAWTVLRVARELGLDVPGDVSVVGYDDSPIARSTAPELTTVRQDLDAKGRATATLLDHEIARSRGLPGAPDGPEHVTIPTRLVVRGSTAPPRG</sequence>
<dbReference type="SUPFAM" id="SSF47413">
    <property type="entry name" value="lambda repressor-like DNA-binding domains"/>
    <property type="match status" value="1"/>
</dbReference>
<evidence type="ECO:0000256" key="2">
    <source>
        <dbReference type="ARBA" id="ARBA00023125"/>
    </source>
</evidence>
<protein>
    <submittedName>
        <fullName evidence="5">LacI family DNA-binding transcriptional regulator</fullName>
    </submittedName>
</protein>
<dbReference type="InterPro" id="IPR010982">
    <property type="entry name" value="Lambda_DNA-bd_dom_sf"/>
</dbReference>
<feature type="domain" description="HTH lacI-type" evidence="4">
    <location>
        <begin position="33"/>
        <end position="88"/>
    </location>
</feature>
<evidence type="ECO:0000313" key="5">
    <source>
        <dbReference type="EMBL" id="MDM7854723.1"/>
    </source>
</evidence>
<accession>A0ABT7SEU9</accession>
<dbReference type="PANTHER" id="PTHR30146">
    <property type="entry name" value="LACI-RELATED TRANSCRIPTIONAL REPRESSOR"/>
    <property type="match status" value="1"/>
</dbReference>
<reference evidence="5 6" key="1">
    <citation type="submission" date="2023-06" db="EMBL/GenBank/DDBJ databases">
        <title>Cellulomonas sp. MW4 Whole genome sequence.</title>
        <authorList>
            <person name="Park S."/>
        </authorList>
    </citation>
    <scope>NUCLEOTIDE SEQUENCE [LARGE SCALE GENOMIC DNA]</scope>
    <source>
        <strain evidence="5 6">MW4</strain>
    </source>
</reference>
<dbReference type="SMART" id="SM00354">
    <property type="entry name" value="HTH_LACI"/>
    <property type="match status" value="1"/>
</dbReference>
<name>A0ABT7SEU9_9CELL</name>
<dbReference type="CDD" id="cd01392">
    <property type="entry name" value="HTH_LacI"/>
    <property type="match status" value="1"/>
</dbReference>
<keyword evidence="1" id="KW-0805">Transcription regulation</keyword>
<evidence type="ECO:0000256" key="3">
    <source>
        <dbReference type="ARBA" id="ARBA00023163"/>
    </source>
</evidence>
<dbReference type="InterPro" id="IPR000843">
    <property type="entry name" value="HTH_LacI"/>
</dbReference>
<organism evidence="5 6">
    <name type="scientific">Cellulomonas alba</name>
    <dbReference type="NCBI Taxonomy" id="3053467"/>
    <lineage>
        <taxon>Bacteria</taxon>
        <taxon>Bacillati</taxon>
        <taxon>Actinomycetota</taxon>
        <taxon>Actinomycetes</taxon>
        <taxon>Micrococcales</taxon>
        <taxon>Cellulomonadaceae</taxon>
        <taxon>Cellulomonas</taxon>
    </lineage>
</organism>
<dbReference type="SUPFAM" id="SSF53822">
    <property type="entry name" value="Periplasmic binding protein-like I"/>
    <property type="match status" value="1"/>
</dbReference>
<proteinExistence type="predicted"/>
<dbReference type="RefSeq" id="WP_289454541.1">
    <property type="nucleotide sequence ID" value="NZ_JAUCGQ010000001.1"/>
</dbReference>
<dbReference type="Gene3D" id="3.40.50.2300">
    <property type="match status" value="2"/>
</dbReference>
<evidence type="ECO:0000313" key="6">
    <source>
        <dbReference type="Proteomes" id="UP001529338"/>
    </source>
</evidence>
<dbReference type="GO" id="GO:0003677">
    <property type="term" value="F:DNA binding"/>
    <property type="evidence" value="ECO:0007669"/>
    <property type="project" value="UniProtKB-KW"/>
</dbReference>
<comment type="caution">
    <text evidence="5">The sequence shown here is derived from an EMBL/GenBank/DDBJ whole genome shotgun (WGS) entry which is preliminary data.</text>
</comment>
<keyword evidence="3" id="KW-0804">Transcription</keyword>
<dbReference type="Pfam" id="PF00356">
    <property type="entry name" value="LacI"/>
    <property type="match status" value="1"/>
</dbReference>
<dbReference type="InterPro" id="IPR028082">
    <property type="entry name" value="Peripla_BP_I"/>
</dbReference>
<keyword evidence="2 5" id="KW-0238">DNA-binding</keyword>